<comment type="subunit">
    <text evidence="5">Homohexamer. Interacts with the portal protein. Interacts with the capsid vertex protein that forms pentamers.</text>
</comment>
<keyword evidence="4 5" id="KW-0426">Late protein</keyword>
<comment type="subcellular location">
    <molecule>Mature major capsid protein</molecule>
    <subcellularLocation>
        <location evidence="5">Virion</location>
    </subcellularLocation>
    <text evidence="5">Part of the icosahedric capsid shell of the mature virion.</text>
</comment>
<dbReference type="Pfam" id="PF07068">
    <property type="entry name" value="Gp23"/>
    <property type="match status" value="1"/>
</dbReference>
<keyword evidence="3 5" id="KW-0946">Virion</keyword>
<feature type="chain" id="PRO_5036521615" description="Mature major capsid protein" evidence="5">
    <location>
        <begin position="63"/>
        <end position="516"/>
    </location>
</feature>
<protein>
    <recommendedName>
        <fullName evidence="5">Major capsid protein</fullName>
    </recommendedName>
    <alternativeName>
        <fullName evidence="5">Major head protein</fullName>
    </alternativeName>
    <alternativeName>
        <fullName evidence="5">gp23</fullName>
    </alternativeName>
    <component>
        <recommendedName>
            <fullName evidence="5">Mature major capsid protein</fullName>
        </recommendedName>
        <alternativeName>
            <fullName evidence="5">gp23*</fullName>
        </alternativeName>
    </component>
</protein>
<dbReference type="GeneID" id="15926481"/>
<dbReference type="OrthoDB" id="2241at10239"/>
<accession>R9TF14</accession>
<evidence type="ECO:0000256" key="5">
    <source>
        <dbReference type="HAMAP-Rule" id="MF_04117"/>
    </source>
</evidence>
<organism evidence="6 7">
    <name type="scientific">Vibrio phage nt-1</name>
    <dbReference type="NCBI Taxonomy" id="115992"/>
    <lineage>
        <taxon>Viruses</taxon>
        <taxon>Duplodnaviria</taxon>
        <taxon>Heunggongvirae</taxon>
        <taxon>Uroviricota</taxon>
        <taxon>Caudoviricetes</taxon>
        <taxon>Pantevenvirales</taxon>
        <taxon>Straboviridae</taxon>
        <taxon>Mylasvirus</taxon>
        <taxon>Mylasvirus persius</taxon>
    </lineage>
</organism>
<evidence type="ECO:0000313" key="6">
    <source>
        <dbReference type="EMBL" id="AGN30034.1"/>
    </source>
</evidence>
<gene>
    <name evidence="6" type="ORF">VPFG_00028</name>
</gene>
<name>R9TF14_9CAUD</name>
<proteinExistence type="inferred from homology"/>
<evidence type="ECO:0000313" key="7">
    <source>
        <dbReference type="Proteomes" id="UP000201461"/>
    </source>
</evidence>
<dbReference type="KEGG" id="vg:15926481"/>
<dbReference type="Gene3D" id="3.30.2320.40">
    <property type="match status" value="1"/>
</dbReference>
<reference evidence="6 7" key="1">
    <citation type="journal article" date="2014" name="Genome Biol. Evol.">
        <title>Composite Conserved Promoter-Terminator Motifs (PeSLs) that Mediate Modular Shuffling in the Diverse T4-Like Myoviruses.</title>
        <authorList>
            <person name="Comeau A.M."/>
            <person name="Arbiol C."/>
            <person name="Krisch H.M."/>
        </authorList>
    </citation>
    <scope>NUCLEOTIDE SEQUENCE [LARGE SCALE GENOMIC DNA]</scope>
</reference>
<evidence type="ECO:0000256" key="4">
    <source>
        <dbReference type="ARBA" id="ARBA00022921"/>
    </source>
</evidence>
<dbReference type="InterPro" id="IPR038997">
    <property type="entry name" value="CAPSID_Myoviridae"/>
</dbReference>
<evidence type="ECO:0000256" key="3">
    <source>
        <dbReference type="ARBA" id="ARBA00022844"/>
    </source>
</evidence>
<dbReference type="Proteomes" id="UP000201461">
    <property type="component" value="Segment"/>
</dbReference>
<comment type="subcellular location">
    <subcellularLocation>
        <location evidence="1">Virion</location>
    </subcellularLocation>
</comment>
<dbReference type="InterPro" id="IPR010762">
    <property type="entry name" value="Gp23/Gp24_T4-like"/>
</dbReference>
<comment type="PTM">
    <text evidence="5">A proteolytic cleavage by the prohead core protein protease gives rise to the mature major capsid protein during virus maturation.</text>
</comment>
<keyword evidence="7" id="KW-1185">Reference proteome</keyword>
<comment type="subcellular location">
    <molecule>Major capsid protein</molecule>
    <subcellularLocation>
        <location evidence="5">Virion</location>
    </subcellularLocation>
    <text evidence="5">Part of the icosahedric capsid shell of the immature virion.</text>
</comment>
<feature type="site" description="Cleavage" evidence="5">
    <location>
        <begin position="62"/>
        <end position="63"/>
    </location>
</feature>
<evidence type="ECO:0000256" key="2">
    <source>
        <dbReference type="ARBA" id="ARBA00022561"/>
    </source>
</evidence>
<comment type="similarity">
    <text evidence="5">Belongs to the Tevenvirinae major capsid protein family.</text>
</comment>
<sequence>MNLTEKWKELLEADGAEMPEIATATKQKIMSKIFENQDKDINNDPMYRDPQLVEAFNAGLNEAVVNGDHGYDPANIAQGVTSGAVTNIGPTVMGMVRRAIPQLIAFDIAGVQPMTGPTSQVFTLRSIYGKDPLNGVEAFHPTRQADASFSGQAGTGTAIADLPVSGAATDGTPYKAVVASVGGDADTVRYFLALGAVTVAVEGEMTVDEYTTAISSGLAVEIDAGMATSQAELQEAFNGSSNNEWNEMSFRIDKQVVEAKSRQLKAQYSIELAQDLRAVHGLDADAELSGILANEVMVELNREIVNLVNSQAQIGKSGWTKGEGAAGVFDFSDAVDVKGARWAGEAYKALLIQIEKEANEIGRQTGRGNGNFIIASRNVVSALSMTDTLVGPAAQGMQNGSMNTDTNQTVFAGVLGGRFKVYIDQYAVNDYFTVGFKGGTEMDAGVFYSPYVPLTPLRGSDSKNFQPVIGFKTRYGVQVNPFADPTAAHAKVGNGAPVAASMGKNAYFRRVFVKGL</sequence>
<comment type="function">
    <text evidence="5">Major capsid protein that self-associates to form hexamers, building most of the capsid in association with pentons made of the capsid vertex protein and one dodecamer of the portal protein.</text>
</comment>
<dbReference type="RefSeq" id="YP_008125183.1">
    <property type="nucleotide sequence ID" value="NC_021529.2"/>
</dbReference>
<dbReference type="HAMAP" id="MF_04117">
    <property type="entry name" value="CAPSID_H_T4"/>
    <property type="match status" value="1"/>
</dbReference>
<evidence type="ECO:0000256" key="1">
    <source>
        <dbReference type="ARBA" id="ARBA00004328"/>
    </source>
</evidence>
<feature type="chain" id="PRO_5036521616" description="Major capsid protein" evidence="5">
    <location>
        <begin position="1"/>
        <end position="516"/>
    </location>
</feature>
<dbReference type="GO" id="GO:0019028">
    <property type="term" value="C:viral capsid"/>
    <property type="evidence" value="ECO:0007669"/>
    <property type="project" value="UniProtKB-UniRule"/>
</dbReference>
<dbReference type="EMBL" id="HQ317393">
    <property type="protein sequence ID" value="AGN30034.1"/>
    <property type="molecule type" value="Genomic_DNA"/>
</dbReference>
<keyword evidence="2 5" id="KW-0167">Capsid protein</keyword>